<evidence type="ECO:0000313" key="2">
    <source>
        <dbReference type="EMBL" id="SDP06521.1"/>
    </source>
</evidence>
<dbReference type="PANTHER" id="PTHR36836">
    <property type="entry name" value="COLANIC ACID BIOSYNTHESIS PROTEIN WCAK"/>
    <property type="match status" value="1"/>
</dbReference>
<proteinExistence type="predicted"/>
<organism evidence="2 3">
    <name type="scientific">Clostridium gasigenes</name>
    <dbReference type="NCBI Taxonomy" id="94869"/>
    <lineage>
        <taxon>Bacteria</taxon>
        <taxon>Bacillati</taxon>
        <taxon>Bacillota</taxon>
        <taxon>Clostridia</taxon>
        <taxon>Eubacteriales</taxon>
        <taxon>Clostridiaceae</taxon>
        <taxon>Clostridium</taxon>
    </lineage>
</organism>
<dbReference type="RefSeq" id="WP_089966563.1">
    <property type="nucleotide sequence ID" value="NZ_FNJM01000002.1"/>
</dbReference>
<dbReference type="GO" id="GO:0016740">
    <property type="term" value="F:transferase activity"/>
    <property type="evidence" value="ECO:0007669"/>
    <property type="project" value="UniProtKB-KW"/>
</dbReference>
<sequence>MKEAIIISFFDSENIGDIILSEKLYQEYKKKIKVKRIDFLTGKLMNESKKYITINKINENNYNNEKTIKYKLKKNNIISEIVNLKDSLKTIKNIDWSSVEKEIKSTDILIIGGGNMLMGLSYDFPMILNKYTKIAKKFNKEIRIVSVGVGPFKNKIVTNIVKQSVKNIKHISTRDKISQEKLQAITKRADILLSCDPALLYDNITNMNKKEKIGVSIYPYKDPYLNTKGNSKEYEKYITEFANLINDIHIRFNKEIVLFSTEANDYKCVKEVYDKLYNTTKSDTTISYIYSFDQVIELYNQIKILIGTRLHSMIIAYTQEIPLIGLSWQPKVDGFFEYIEKDSYKFNIADIGEKNKEILDKCIYINNNYEKYINEIRKRKSKIINEFNINLVDL</sequence>
<keyword evidence="2" id="KW-0808">Transferase</keyword>
<dbReference type="InterPro" id="IPR007345">
    <property type="entry name" value="Polysacch_pyruvyl_Trfase"/>
</dbReference>
<dbReference type="AlphaFoldDB" id="A0A1H0PN53"/>
<dbReference type="OrthoDB" id="1814359at2"/>
<gene>
    <name evidence="2" type="ORF">SAMN04488529_1024</name>
</gene>
<name>A0A1H0PN53_9CLOT</name>
<accession>A0A1H0PN53</accession>
<protein>
    <submittedName>
        <fullName evidence="2">Polysaccharide pyruvyl transferase family protein WcaK</fullName>
    </submittedName>
</protein>
<dbReference type="STRING" id="94869.SAMN04488529_1024"/>
<dbReference type="EMBL" id="FNJM01000002">
    <property type="protein sequence ID" value="SDP06521.1"/>
    <property type="molecule type" value="Genomic_DNA"/>
</dbReference>
<evidence type="ECO:0000313" key="3">
    <source>
        <dbReference type="Proteomes" id="UP000198597"/>
    </source>
</evidence>
<keyword evidence="3" id="KW-1185">Reference proteome</keyword>
<evidence type="ECO:0000259" key="1">
    <source>
        <dbReference type="Pfam" id="PF04230"/>
    </source>
</evidence>
<dbReference type="PANTHER" id="PTHR36836:SF1">
    <property type="entry name" value="COLANIC ACID BIOSYNTHESIS PROTEIN WCAK"/>
    <property type="match status" value="1"/>
</dbReference>
<reference evidence="2 3" key="1">
    <citation type="submission" date="2016-10" db="EMBL/GenBank/DDBJ databases">
        <authorList>
            <person name="de Groot N.N."/>
        </authorList>
    </citation>
    <scope>NUCLEOTIDE SEQUENCE [LARGE SCALE GENOMIC DNA]</scope>
    <source>
        <strain evidence="2 3">DSM 12272</strain>
    </source>
</reference>
<feature type="domain" description="Polysaccharide pyruvyl transferase" evidence="1">
    <location>
        <begin position="14"/>
        <end position="329"/>
    </location>
</feature>
<dbReference type="Pfam" id="PF04230">
    <property type="entry name" value="PS_pyruv_trans"/>
    <property type="match status" value="1"/>
</dbReference>
<dbReference type="Proteomes" id="UP000198597">
    <property type="component" value="Unassembled WGS sequence"/>
</dbReference>